<protein>
    <submittedName>
        <fullName evidence="1">Uncharacterized protein DUF3750</fullName>
    </submittedName>
</protein>
<dbReference type="InterPro" id="IPR022224">
    <property type="entry name" value="DUF3750"/>
</dbReference>
<sequence>MLLVLFRAFLIILGLFLFPLGAHAVWWAMRDDVAPSWRAADWSSAQLLPKASEAPQAIVAVYAARVGRWRGIFAHHTWVVVKEAGASDYTRYDKVGWGSPVRTNGWIADGRWFGNAPQPIVLIEGDEAQRLIPQIRAAVASYPYRSVGAYNAWPGPNSNTFVAHVMRQVPELGAALPPTAIGKDWQPLTDFVGLTPSRTGVQVSFGGYAGIAVGWVEGIEVDFLGLVAGLDVRRPAIKIPGWGRLGMNPVTW</sequence>
<keyword evidence="2" id="KW-1185">Reference proteome</keyword>
<dbReference type="EMBL" id="QQBB01000005">
    <property type="protein sequence ID" value="RDI58633.1"/>
    <property type="molecule type" value="Genomic_DNA"/>
</dbReference>
<gene>
    <name evidence="1" type="ORF">DES45_105156</name>
</gene>
<dbReference type="Proteomes" id="UP000254925">
    <property type="component" value="Unassembled WGS sequence"/>
</dbReference>
<dbReference type="RefSeq" id="WP_114770654.1">
    <property type="nucleotide sequence ID" value="NZ_QQBB01000005.1"/>
</dbReference>
<dbReference type="OrthoDB" id="199084at2"/>
<evidence type="ECO:0000313" key="2">
    <source>
        <dbReference type="Proteomes" id="UP000254925"/>
    </source>
</evidence>
<proteinExistence type="predicted"/>
<reference evidence="1 2" key="1">
    <citation type="submission" date="2018-07" db="EMBL/GenBank/DDBJ databases">
        <title>Genomic Encyclopedia of Type Strains, Phase IV (KMG-IV): sequencing the most valuable type-strain genomes for metagenomic binning, comparative biology and taxonomic classification.</title>
        <authorList>
            <person name="Goeker M."/>
        </authorList>
    </citation>
    <scope>NUCLEOTIDE SEQUENCE [LARGE SCALE GENOMIC DNA]</scope>
    <source>
        <strain evidence="1 2">DSM 14364</strain>
    </source>
</reference>
<comment type="caution">
    <text evidence="1">The sequence shown here is derived from an EMBL/GenBank/DDBJ whole genome shotgun (WGS) entry which is preliminary data.</text>
</comment>
<accession>A0A370HJ75</accession>
<evidence type="ECO:0000313" key="1">
    <source>
        <dbReference type="EMBL" id="RDI58633.1"/>
    </source>
</evidence>
<dbReference type="Pfam" id="PF12570">
    <property type="entry name" value="DUF3750"/>
    <property type="match status" value="1"/>
</dbReference>
<name>A0A370HJ75_9HYPH</name>
<dbReference type="AlphaFoldDB" id="A0A370HJ75"/>
<organism evidence="1 2">
    <name type="scientific">Microvirga subterranea</name>
    <dbReference type="NCBI Taxonomy" id="186651"/>
    <lineage>
        <taxon>Bacteria</taxon>
        <taxon>Pseudomonadati</taxon>
        <taxon>Pseudomonadota</taxon>
        <taxon>Alphaproteobacteria</taxon>
        <taxon>Hyphomicrobiales</taxon>
        <taxon>Methylobacteriaceae</taxon>
        <taxon>Microvirga</taxon>
    </lineage>
</organism>